<dbReference type="EMBL" id="CP013023">
    <property type="protein sequence ID" value="ANF97720.1"/>
    <property type="molecule type" value="Genomic_DNA"/>
</dbReference>
<keyword evidence="2" id="KW-0808">Transferase</keyword>
<dbReference type="KEGG" id="pbv:AR543_18030"/>
<dbReference type="InterPro" id="IPR016181">
    <property type="entry name" value="Acyl_CoA_acyltransferase"/>
</dbReference>
<evidence type="ECO:0000313" key="2">
    <source>
        <dbReference type="EMBL" id="ANF97720.1"/>
    </source>
</evidence>
<organism evidence="2 3">
    <name type="scientific">Paenibacillus bovis</name>
    <dbReference type="NCBI Taxonomy" id="1616788"/>
    <lineage>
        <taxon>Bacteria</taxon>
        <taxon>Bacillati</taxon>
        <taxon>Bacillota</taxon>
        <taxon>Bacilli</taxon>
        <taxon>Bacillales</taxon>
        <taxon>Paenibacillaceae</taxon>
        <taxon>Paenibacillus</taxon>
    </lineage>
</organism>
<dbReference type="AlphaFoldDB" id="A0A172ZKQ0"/>
<gene>
    <name evidence="2" type="ORF">AR543_18030</name>
</gene>
<dbReference type="RefSeq" id="WP_060535816.1">
    <property type="nucleotide sequence ID" value="NZ_CP013023.1"/>
</dbReference>
<sequence length="173" mass="20449">MITQHAFNQVFDIMAQSFPVTEYRTYEEQQKLLADPRYRLLTETNEQGDIIAFLAGWELETVRYVENIAVSPHIRGGGIGKRLMERFLSLSGMPVVLEVEPPEDELQQRRIGFYERLGFHLEDYMYMQPPLRTGQSGMLLCIMSYPQPLTQERFHSIRQELYRHVYRMPVHNH</sequence>
<dbReference type="Gene3D" id="3.40.630.30">
    <property type="match status" value="1"/>
</dbReference>
<evidence type="ECO:0000259" key="1">
    <source>
        <dbReference type="PROSITE" id="PS51186"/>
    </source>
</evidence>
<proteinExistence type="predicted"/>
<dbReference type="Proteomes" id="UP000078148">
    <property type="component" value="Chromosome"/>
</dbReference>
<feature type="domain" description="N-acetyltransferase" evidence="1">
    <location>
        <begin position="1"/>
        <end position="148"/>
    </location>
</feature>
<keyword evidence="3" id="KW-1185">Reference proteome</keyword>
<reference evidence="3" key="1">
    <citation type="submission" date="2015-10" db="EMBL/GenBank/DDBJ databases">
        <title>Genome of Paenibacillus bovis sp. nov.</title>
        <authorList>
            <person name="Wu Z."/>
            <person name="Gao C."/>
            <person name="Liu Z."/>
            <person name="Zheng H."/>
        </authorList>
    </citation>
    <scope>NUCLEOTIDE SEQUENCE [LARGE SCALE GENOMIC DNA]</scope>
    <source>
        <strain evidence="3">BD3526</strain>
    </source>
</reference>
<dbReference type="Pfam" id="PF13508">
    <property type="entry name" value="Acetyltransf_7"/>
    <property type="match status" value="1"/>
</dbReference>
<name>A0A172ZKQ0_9BACL</name>
<evidence type="ECO:0000313" key="3">
    <source>
        <dbReference type="Proteomes" id="UP000078148"/>
    </source>
</evidence>
<dbReference type="OrthoDB" id="9127144at2"/>
<accession>A0A172ZKQ0</accession>
<dbReference type="SUPFAM" id="SSF55729">
    <property type="entry name" value="Acyl-CoA N-acyltransferases (Nat)"/>
    <property type="match status" value="1"/>
</dbReference>
<protein>
    <submittedName>
        <fullName evidence="2">GNAT family acetyltransferase</fullName>
    </submittedName>
</protein>
<dbReference type="InterPro" id="IPR000182">
    <property type="entry name" value="GNAT_dom"/>
</dbReference>
<dbReference type="GO" id="GO:0016747">
    <property type="term" value="F:acyltransferase activity, transferring groups other than amino-acyl groups"/>
    <property type="evidence" value="ECO:0007669"/>
    <property type="project" value="InterPro"/>
</dbReference>
<dbReference type="STRING" id="1616788.AR543_18030"/>
<dbReference type="CDD" id="cd04301">
    <property type="entry name" value="NAT_SF"/>
    <property type="match status" value="1"/>
</dbReference>
<dbReference type="PROSITE" id="PS51186">
    <property type="entry name" value="GNAT"/>
    <property type="match status" value="1"/>
</dbReference>
<reference evidence="2 3" key="2">
    <citation type="journal article" date="2016" name="Int. J. Syst. Evol. Microbiol.">
        <title>Paenibacillus bovis sp. nov., isolated from raw yak (Bos grunniens) milk.</title>
        <authorList>
            <person name="Gao C."/>
            <person name="Han J."/>
            <person name="Liu Z."/>
            <person name="Xu X."/>
            <person name="Hang F."/>
            <person name="Wu Z."/>
        </authorList>
    </citation>
    <scope>NUCLEOTIDE SEQUENCE [LARGE SCALE GENOMIC DNA]</scope>
    <source>
        <strain evidence="2 3">BD3526</strain>
    </source>
</reference>